<dbReference type="PANTHER" id="PTHR43861">
    <property type="entry name" value="TRANS-ACONITATE 2-METHYLTRANSFERASE-RELATED"/>
    <property type="match status" value="1"/>
</dbReference>
<proteinExistence type="predicted"/>
<gene>
    <name evidence="1" type="ORF">MUO14_14485</name>
</gene>
<dbReference type="InterPro" id="IPR029063">
    <property type="entry name" value="SAM-dependent_MTases_sf"/>
</dbReference>
<keyword evidence="1" id="KW-0489">Methyltransferase</keyword>
<dbReference type="Proteomes" id="UP000831880">
    <property type="component" value="Chromosome"/>
</dbReference>
<keyword evidence="1" id="KW-0808">Transferase</keyword>
<dbReference type="CDD" id="cd02440">
    <property type="entry name" value="AdoMet_MTases"/>
    <property type="match status" value="1"/>
</dbReference>
<dbReference type="Pfam" id="PF13489">
    <property type="entry name" value="Methyltransf_23"/>
    <property type="match status" value="1"/>
</dbReference>
<dbReference type="EMBL" id="CP095074">
    <property type="protein sequence ID" value="UOQ91745.1"/>
    <property type="molecule type" value="Genomic_DNA"/>
</dbReference>
<accession>A0ABY4GVK2</accession>
<protein>
    <submittedName>
        <fullName evidence="1">Class I SAM-dependent methyltransferase</fullName>
    </submittedName>
</protein>
<dbReference type="PANTHER" id="PTHR43861:SF1">
    <property type="entry name" value="TRANS-ACONITATE 2-METHYLTRANSFERASE"/>
    <property type="match status" value="1"/>
</dbReference>
<dbReference type="SUPFAM" id="SSF53335">
    <property type="entry name" value="S-adenosyl-L-methionine-dependent methyltransferases"/>
    <property type="match status" value="1"/>
</dbReference>
<dbReference type="Gene3D" id="3.40.50.150">
    <property type="entry name" value="Vaccinia Virus protein VP39"/>
    <property type="match status" value="1"/>
</dbReference>
<evidence type="ECO:0000313" key="2">
    <source>
        <dbReference type="Proteomes" id="UP000831880"/>
    </source>
</evidence>
<name>A0ABY4GVK2_9BACI</name>
<dbReference type="GO" id="GO:0032259">
    <property type="term" value="P:methylation"/>
    <property type="evidence" value="ECO:0007669"/>
    <property type="project" value="UniProtKB-KW"/>
</dbReference>
<dbReference type="GO" id="GO:0008168">
    <property type="term" value="F:methyltransferase activity"/>
    <property type="evidence" value="ECO:0007669"/>
    <property type="project" value="UniProtKB-KW"/>
</dbReference>
<reference evidence="1 2" key="1">
    <citation type="submission" date="2022-04" db="EMBL/GenBank/DDBJ databases">
        <title>Halobacillus sp. isolated from saltern.</title>
        <authorList>
            <person name="Won M."/>
            <person name="Lee C.-M."/>
            <person name="Woen H.-Y."/>
            <person name="Kwon S.-W."/>
        </authorList>
    </citation>
    <scope>NUCLEOTIDE SEQUENCE [LARGE SCALE GENOMIC DNA]</scope>
    <source>
        <strain evidence="1 2">SSTM10-2</strain>
    </source>
</reference>
<evidence type="ECO:0000313" key="1">
    <source>
        <dbReference type="EMBL" id="UOQ91745.1"/>
    </source>
</evidence>
<organism evidence="1 2">
    <name type="scientific">Halobacillus shinanisalinarum</name>
    <dbReference type="NCBI Taxonomy" id="2932258"/>
    <lineage>
        <taxon>Bacteria</taxon>
        <taxon>Bacillati</taxon>
        <taxon>Bacillota</taxon>
        <taxon>Bacilli</taxon>
        <taxon>Bacillales</taxon>
        <taxon>Bacillaceae</taxon>
        <taxon>Halobacillus</taxon>
    </lineage>
</organism>
<sequence length="243" mass="28539">MEYKGPSAYDNEQFLDNFLARRNREESPNNTMEHPAFMKFLGDVSQRKILDLGCGDAQFGVELLEQGCASYEGVEGSSKMTDQARSTLGQLKGKVFHSSMEDWDYPHDHYDVIISRVSFHYIEKLQPVFKKIHQSLRENGRFVFSVQHPVLTSSQVSAEQSSKKFNWVVDNYFECEKRVEPWINEKVVKYHRTFEEYFRLVKGAGFKIDDVSECTPRRDNFNSEEEYERRKRIPLFLIFACQK</sequence>
<dbReference type="RefSeq" id="WP_244751356.1">
    <property type="nucleotide sequence ID" value="NZ_CP095074.1"/>
</dbReference>
<keyword evidence="2" id="KW-1185">Reference proteome</keyword>